<dbReference type="CDD" id="cd06532">
    <property type="entry name" value="Glyco_transf_25"/>
    <property type="match status" value="1"/>
</dbReference>
<feature type="domain" description="Glycosyl transferase family 25" evidence="1">
    <location>
        <begin position="2"/>
        <end position="176"/>
    </location>
</feature>
<gene>
    <name evidence="2" type="ORF">V3I05_01035</name>
</gene>
<evidence type="ECO:0000313" key="3">
    <source>
        <dbReference type="Proteomes" id="UP001434737"/>
    </source>
</evidence>
<dbReference type="EMBL" id="CP145316">
    <property type="protein sequence ID" value="XAM18307.1"/>
    <property type="molecule type" value="Genomic_DNA"/>
</dbReference>
<evidence type="ECO:0000313" key="2">
    <source>
        <dbReference type="EMBL" id="XAM18307.1"/>
    </source>
</evidence>
<reference evidence="2 3" key="1">
    <citation type="submission" date="2024-02" db="EMBL/GenBank/DDBJ databases">
        <title>Genome and pathogenicity analysis of Helicobacter mastomyrinus isolated from mice.</title>
        <authorList>
            <person name="Zhu L."/>
        </authorList>
    </citation>
    <scope>NUCLEOTIDE SEQUENCE [LARGE SCALE GENOMIC DNA]</scope>
    <source>
        <strain evidence="2 3">Hm-17</strain>
    </source>
</reference>
<keyword evidence="3" id="KW-1185">Reference proteome</keyword>
<evidence type="ECO:0000259" key="1">
    <source>
        <dbReference type="Pfam" id="PF01755"/>
    </source>
</evidence>
<organism evidence="2 3">
    <name type="scientific">Helicobacter mastomyrinus</name>
    <dbReference type="NCBI Taxonomy" id="287948"/>
    <lineage>
        <taxon>Bacteria</taxon>
        <taxon>Pseudomonadati</taxon>
        <taxon>Campylobacterota</taxon>
        <taxon>Epsilonproteobacteria</taxon>
        <taxon>Campylobacterales</taxon>
        <taxon>Helicobacteraceae</taxon>
        <taxon>Helicobacter</taxon>
    </lineage>
</organism>
<sequence length="258" mass="30290">MNIFIVNLKRAKERKALMQKQFERMSATQKQQYNIIFFEAIDAKAGEHLAFKQYSKIASILFRGKEMSDGERACFASHYSLWQKCVELNEPIIVLEDDVEMIGDFWNKIAHIATSEYVYVRLMYLKENAYFYTLPDDFYVSFDSAAGTQGYYLTPLAARAFIESARIWYRPVDDYMDMFYIHHIPAVCVTPILRELSIETTIDGRESKIKWYVKIIREITRAYFECKKMFFLGCSKKSLLLPKNALQSLQIGVKRARF</sequence>
<dbReference type="Pfam" id="PF01755">
    <property type="entry name" value="Glyco_transf_25"/>
    <property type="match status" value="1"/>
</dbReference>
<dbReference type="Proteomes" id="UP001434737">
    <property type="component" value="Chromosome"/>
</dbReference>
<dbReference type="RefSeq" id="WP_300448499.1">
    <property type="nucleotide sequence ID" value="NZ_CP145316.1"/>
</dbReference>
<dbReference type="InterPro" id="IPR002654">
    <property type="entry name" value="Glyco_trans_25"/>
</dbReference>
<proteinExistence type="predicted"/>
<protein>
    <submittedName>
        <fullName evidence="2">Glycosyltransferase family 25 protein</fullName>
    </submittedName>
</protein>
<accession>A0ABZ3F550</accession>
<name>A0ABZ3F550_9HELI</name>